<evidence type="ECO:0000256" key="1">
    <source>
        <dbReference type="SAM" id="MobiDB-lite"/>
    </source>
</evidence>
<feature type="region of interest" description="Disordered" evidence="1">
    <location>
        <begin position="63"/>
        <end position="85"/>
    </location>
</feature>
<evidence type="ECO:0000313" key="2">
    <source>
        <dbReference type="EMBL" id="AKZ60379.1"/>
    </source>
</evidence>
<feature type="compositionally biased region" description="Polar residues" evidence="1">
    <location>
        <begin position="76"/>
        <end position="85"/>
    </location>
</feature>
<dbReference type="KEGG" id="samb:SAM23877_7338"/>
<dbReference type="AlphaFoldDB" id="A0A0K2B524"/>
<accession>A0A0K2B524</accession>
<evidence type="ECO:0000313" key="3">
    <source>
        <dbReference type="Proteomes" id="UP000061018"/>
    </source>
</evidence>
<dbReference type="EMBL" id="CP012382">
    <property type="protein sequence ID" value="AKZ60379.1"/>
    <property type="molecule type" value="Genomic_DNA"/>
</dbReference>
<protein>
    <submittedName>
        <fullName evidence="2">Uncharacterized protein</fullName>
    </submittedName>
</protein>
<sequence length="85" mass="9292">MPEAPKPRPSHPVRVDLTSSEGGVERAVPAAVFTHQCQLSQRPHRPVPAQNRIHQLEQNIRTGGETGVELAPDARQLTQGSRRSA</sequence>
<reference evidence="3" key="1">
    <citation type="journal article" date="2015" name="J. Biotechnol.">
        <title>Complete genome sequence of Streptomyces ambofaciens ATCC 23877, the spiramycin producer.</title>
        <authorList>
            <person name="Thibessard A."/>
            <person name="Haas D."/>
            <person name="Gerbaud C."/>
            <person name="Aigle B."/>
            <person name="Lautru S."/>
            <person name="Pernodet J.L."/>
            <person name="Leblond P."/>
        </authorList>
    </citation>
    <scope>NUCLEOTIDE SEQUENCE [LARGE SCALE GENOMIC DNA]</scope>
    <source>
        <strain evidence="3">ATCC 23877 / 3486 / DSM 40053 / JCM 4204 / NBRC 12836 / NRRL B-2516</strain>
    </source>
</reference>
<name>A0A0K2B524_STRA7</name>
<gene>
    <name evidence="2" type="ORF">SAM23877_7338</name>
</gene>
<feature type="region of interest" description="Disordered" evidence="1">
    <location>
        <begin position="1"/>
        <end position="22"/>
    </location>
</feature>
<organism evidence="2 3">
    <name type="scientific">Streptomyces ambofaciens (strain ATCC 23877 / 3486 / DSM 40053 / JCM 4204 / NBRC 12836 / NRRL B-2516)</name>
    <dbReference type="NCBI Taxonomy" id="278992"/>
    <lineage>
        <taxon>Bacteria</taxon>
        <taxon>Bacillati</taxon>
        <taxon>Actinomycetota</taxon>
        <taxon>Actinomycetes</taxon>
        <taxon>Kitasatosporales</taxon>
        <taxon>Streptomycetaceae</taxon>
        <taxon>Streptomyces</taxon>
    </lineage>
</organism>
<dbReference type="Proteomes" id="UP000061018">
    <property type="component" value="Chromosome"/>
</dbReference>
<proteinExistence type="predicted"/>